<feature type="transmembrane region" description="Helical" evidence="6">
    <location>
        <begin position="21"/>
        <end position="47"/>
    </location>
</feature>
<keyword evidence="5 6" id="KW-0472">Membrane</keyword>
<feature type="transmembrane region" description="Helical" evidence="6">
    <location>
        <begin position="542"/>
        <end position="565"/>
    </location>
</feature>
<dbReference type="InterPro" id="IPR003838">
    <property type="entry name" value="ABC3_permease_C"/>
</dbReference>
<protein>
    <recommendedName>
        <fullName evidence="7">ABC3 transporter permease C-terminal domain-containing protein</fullName>
    </recommendedName>
</protein>
<feature type="transmembrane region" description="Helical" evidence="6">
    <location>
        <begin position="623"/>
        <end position="645"/>
    </location>
</feature>
<keyword evidence="3 6" id="KW-0812">Transmembrane</keyword>
<evidence type="ECO:0000313" key="8">
    <source>
        <dbReference type="EMBL" id="PRX96265.1"/>
    </source>
</evidence>
<dbReference type="Pfam" id="PF02687">
    <property type="entry name" value="FtsX"/>
    <property type="match status" value="1"/>
</dbReference>
<keyword evidence="2" id="KW-1003">Cell membrane</keyword>
<evidence type="ECO:0000256" key="2">
    <source>
        <dbReference type="ARBA" id="ARBA00022475"/>
    </source>
</evidence>
<feature type="transmembrane region" description="Helical" evidence="6">
    <location>
        <begin position="415"/>
        <end position="435"/>
    </location>
</feature>
<dbReference type="GO" id="GO:0005886">
    <property type="term" value="C:plasma membrane"/>
    <property type="evidence" value="ECO:0007669"/>
    <property type="project" value="UniProtKB-SubCell"/>
</dbReference>
<evidence type="ECO:0000256" key="5">
    <source>
        <dbReference type="ARBA" id="ARBA00023136"/>
    </source>
</evidence>
<evidence type="ECO:0000259" key="7">
    <source>
        <dbReference type="Pfam" id="PF02687"/>
    </source>
</evidence>
<dbReference type="EMBL" id="PVZC01000008">
    <property type="protein sequence ID" value="PRX96265.1"/>
    <property type="molecule type" value="Genomic_DNA"/>
</dbReference>
<evidence type="ECO:0000256" key="3">
    <source>
        <dbReference type="ARBA" id="ARBA00022692"/>
    </source>
</evidence>
<feature type="domain" description="ABC3 transporter permease C-terminal" evidence="7">
    <location>
        <begin position="204"/>
        <end position="313"/>
    </location>
</feature>
<gene>
    <name evidence="8" type="ORF">CLV72_108272</name>
</gene>
<comment type="subcellular location">
    <subcellularLocation>
        <location evidence="1">Cell membrane</location>
        <topology evidence="1">Multi-pass membrane protein</topology>
    </subcellularLocation>
</comment>
<dbReference type="Proteomes" id="UP000237846">
    <property type="component" value="Unassembled WGS sequence"/>
</dbReference>
<evidence type="ECO:0000313" key="9">
    <source>
        <dbReference type="Proteomes" id="UP000237846"/>
    </source>
</evidence>
<dbReference type="RefSeq" id="WP_170141102.1">
    <property type="nucleotide sequence ID" value="NZ_PVZC01000008.1"/>
</dbReference>
<evidence type="ECO:0000256" key="4">
    <source>
        <dbReference type="ARBA" id="ARBA00022989"/>
    </source>
</evidence>
<feature type="transmembrane region" description="Helical" evidence="6">
    <location>
        <begin position="361"/>
        <end position="388"/>
    </location>
</feature>
<feature type="transmembrane region" description="Helical" evidence="6">
    <location>
        <begin position="243"/>
        <end position="268"/>
    </location>
</feature>
<reference evidence="8 9" key="1">
    <citation type="submission" date="2018-03" db="EMBL/GenBank/DDBJ databases">
        <title>Genomic Encyclopedia of Archaeal and Bacterial Type Strains, Phase II (KMG-II): from individual species to whole genera.</title>
        <authorList>
            <person name="Goeker M."/>
        </authorList>
    </citation>
    <scope>NUCLEOTIDE SEQUENCE [LARGE SCALE GENOMIC DNA]</scope>
    <source>
        <strain evidence="8 9">DSM 45601</strain>
    </source>
</reference>
<feature type="transmembrane region" description="Helical" evidence="6">
    <location>
        <begin position="593"/>
        <end position="617"/>
    </location>
</feature>
<keyword evidence="9" id="KW-1185">Reference proteome</keyword>
<comment type="caution">
    <text evidence="8">The sequence shown here is derived from an EMBL/GenBank/DDBJ whole genome shotgun (WGS) entry which is preliminary data.</text>
</comment>
<evidence type="ECO:0000256" key="6">
    <source>
        <dbReference type="SAM" id="Phobius"/>
    </source>
</evidence>
<name>A0A2T0PXK0_9ACTN</name>
<feature type="transmembrane region" description="Helical" evidence="6">
    <location>
        <begin position="193"/>
        <end position="223"/>
    </location>
</feature>
<evidence type="ECO:0000256" key="1">
    <source>
        <dbReference type="ARBA" id="ARBA00004651"/>
    </source>
</evidence>
<dbReference type="AlphaFoldDB" id="A0A2T0PXK0"/>
<feature type="transmembrane region" description="Helical" evidence="6">
    <location>
        <begin position="335"/>
        <end position="355"/>
    </location>
</feature>
<keyword evidence="4 6" id="KW-1133">Transmembrane helix</keyword>
<proteinExistence type="predicted"/>
<accession>A0A2T0PXK0</accession>
<organism evidence="8 9">
    <name type="scientific">Allonocardiopsis opalescens</name>
    <dbReference type="NCBI Taxonomy" id="1144618"/>
    <lineage>
        <taxon>Bacteria</taxon>
        <taxon>Bacillati</taxon>
        <taxon>Actinomycetota</taxon>
        <taxon>Actinomycetes</taxon>
        <taxon>Streptosporangiales</taxon>
        <taxon>Allonocardiopsis</taxon>
    </lineage>
</organism>
<sequence length="662" mass="67149">MRTVLGLGWDLLRGGRRQGMLGTALVVAAVAVSTALLMFTVSAYTAFLQRADREAWRVPVEAEPAAAAAVAAVAVDQVRDRPLTIVDLAAEDPASAPVPPTLPRFPDPGELWVSPALARLMAELPDDELAGRFGAEPAGLIGDAALVHAEELVAVVGREPGDPAMTAPREGFQHTSTDPTPIADFTGRASDTAFGYVVLAGIAGVLMAVPLLIFGGAAARLTVARRDERLAALRLIGATPAQVTGLTVAESVLTGLAGAVAGLALYALAAPALTRIPIAGGTWYLADLWPGAAVTAGVLAAVPVLVGLSALVGLRRVVVSPLGVARRVTPPAMRAVRLLALVAAVIAFLVGTQVAVGWGGFGYAVLLVLLGFAFLSVNFAGPWVVGVLGRITAAAARRPSTLLAGRRLVDDPRSAWRTVSGIALTGFVAGFTVLVNPGADFFEQGAADRLELLVRADDGGRLEREVAGRLAGIDGAEVATADTPNAPEGYRTVAATVPGGAAALDRARTALAGAAPGQVAWTPADRDRAGAVLLGDIQTGTIVVLSASFLIAVVSAGITGASGVLDRRRTYAQLRLAGTPLEVLDRARRAETLIPLAVMGGGSLLVGLVLASPFALVGALNPVGLTILGATVAAGVAGVTGAAALSRPLLRAVTAGPSPRPD</sequence>
<feature type="transmembrane region" description="Helical" evidence="6">
    <location>
        <begin position="288"/>
        <end position="314"/>
    </location>
</feature>